<evidence type="ECO:0000256" key="7">
    <source>
        <dbReference type="ARBA" id="ARBA00048169"/>
    </source>
</evidence>
<feature type="domain" description="Porphobilinogen deaminase C-terminal" evidence="10">
    <location>
        <begin position="227"/>
        <end position="301"/>
    </location>
</feature>
<dbReference type="InterPro" id="IPR022419">
    <property type="entry name" value="Porphobilin_deaminase_cofac_BS"/>
</dbReference>
<evidence type="ECO:0000256" key="4">
    <source>
        <dbReference type="ARBA" id="ARBA00011245"/>
    </source>
</evidence>
<dbReference type="PANTHER" id="PTHR11557:SF0">
    <property type="entry name" value="PORPHOBILINOGEN DEAMINASE"/>
    <property type="match status" value="1"/>
</dbReference>
<dbReference type="InterPro" id="IPR036803">
    <property type="entry name" value="Porphobilinogen_deaminase_C_sf"/>
</dbReference>
<gene>
    <name evidence="8 11" type="primary">hemC</name>
    <name evidence="11" type="ORF">LIN78_04315</name>
</gene>
<keyword evidence="6 8" id="KW-0627">Porphyrin biosynthesis</keyword>
<evidence type="ECO:0000256" key="8">
    <source>
        <dbReference type="HAMAP-Rule" id="MF_00260"/>
    </source>
</evidence>
<dbReference type="InterPro" id="IPR022418">
    <property type="entry name" value="Porphobilinogen_deaminase_C"/>
</dbReference>
<feature type="modified residue" description="S-(dipyrrolylmethanemethyl)cysteine" evidence="8">
    <location>
        <position position="243"/>
    </location>
</feature>
<dbReference type="Pfam" id="PF03900">
    <property type="entry name" value="Porphobil_deamC"/>
    <property type="match status" value="1"/>
</dbReference>
<comment type="function">
    <text evidence="1 8">Tetrapolymerization of the monopyrrole PBG into the hydroxymethylbilane pre-uroporphyrinogen in several discrete steps.</text>
</comment>
<dbReference type="PANTHER" id="PTHR11557">
    <property type="entry name" value="PORPHOBILINOGEN DEAMINASE"/>
    <property type="match status" value="1"/>
</dbReference>
<accession>A0ABS8D439</accession>
<evidence type="ECO:0000256" key="1">
    <source>
        <dbReference type="ARBA" id="ARBA00002869"/>
    </source>
</evidence>
<dbReference type="PROSITE" id="PS00533">
    <property type="entry name" value="PORPHOBILINOGEN_DEAM"/>
    <property type="match status" value="1"/>
</dbReference>
<feature type="domain" description="Porphobilinogen deaminase N-terminal" evidence="9">
    <location>
        <begin position="7"/>
        <end position="213"/>
    </location>
</feature>
<sequence>MASLTKLVIATRESPLALWQAEHVQQLIKNTFPELEVTLLGMTTQGDRILDVSLSKIGGKGLFVKELEVAMQEGRADIAVHSMKDVPMHLPEGFALPTILEREDPRDAFVSNQYASLDELPAGSIVGTSSLRRESQLRAKYPHLVIQPLRGNLGTRLKKLDDGQYAAIILAVAGLKRLGLEARIRGTLSTEQSLPAVGQGAVGIECRADQPEVIALLQQLNHTETSLRVIAERAMSRTLGGSCQVPLGGFAELEGSALRLRGFVAEPDGSRVLSAEKFITLEGADETAANQLGIDVANLLIQQGADKIMAKLA</sequence>
<comment type="cofactor">
    <cofactor evidence="8">
        <name>dipyrromethane</name>
        <dbReference type="ChEBI" id="CHEBI:60342"/>
    </cofactor>
    <text evidence="8">Binds 1 dipyrromethane group covalently.</text>
</comment>
<dbReference type="EC" id="2.5.1.61" evidence="8"/>
<evidence type="ECO:0000259" key="9">
    <source>
        <dbReference type="Pfam" id="PF01379"/>
    </source>
</evidence>
<evidence type="ECO:0000256" key="5">
    <source>
        <dbReference type="ARBA" id="ARBA00022679"/>
    </source>
</evidence>
<dbReference type="GO" id="GO:0004418">
    <property type="term" value="F:hydroxymethylbilane synthase activity"/>
    <property type="evidence" value="ECO:0007669"/>
    <property type="project" value="UniProtKB-EC"/>
</dbReference>
<protein>
    <recommendedName>
        <fullName evidence="8">Porphobilinogen deaminase</fullName>
        <shortName evidence="8">PBG</shortName>
        <ecNumber evidence="8">2.5.1.61</ecNumber>
    </recommendedName>
    <alternativeName>
        <fullName evidence="8">Hydroxymethylbilane synthase</fullName>
        <shortName evidence="8">HMBS</shortName>
    </alternativeName>
    <alternativeName>
        <fullName evidence="8">Pre-uroporphyrinogen synthase</fullName>
    </alternativeName>
</protein>
<dbReference type="EMBL" id="JAJBZT010000002">
    <property type="protein sequence ID" value="MCB6182773.1"/>
    <property type="molecule type" value="Genomic_DNA"/>
</dbReference>
<name>A0ABS8D439_9NEIS</name>
<comment type="miscellaneous">
    <text evidence="8">The porphobilinogen subunits are added to the dipyrromethane group.</text>
</comment>
<evidence type="ECO:0000256" key="2">
    <source>
        <dbReference type="ARBA" id="ARBA00004735"/>
    </source>
</evidence>
<dbReference type="Gene3D" id="3.30.160.40">
    <property type="entry name" value="Porphobilinogen deaminase, C-terminal domain"/>
    <property type="match status" value="1"/>
</dbReference>
<dbReference type="SUPFAM" id="SSF54782">
    <property type="entry name" value="Porphobilinogen deaminase (hydroxymethylbilane synthase), C-terminal domain"/>
    <property type="match status" value="1"/>
</dbReference>
<dbReference type="RefSeq" id="WP_227178843.1">
    <property type="nucleotide sequence ID" value="NZ_JAJBZT010000002.1"/>
</dbReference>
<dbReference type="HAMAP" id="MF_00260">
    <property type="entry name" value="Porphobil_deam"/>
    <property type="match status" value="1"/>
</dbReference>
<evidence type="ECO:0000256" key="6">
    <source>
        <dbReference type="ARBA" id="ARBA00023244"/>
    </source>
</evidence>
<dbReference type="Pfam" id="PF01379">
    <property type="entry name" value="Porphobil_deam"/>
    <property type="match status" value="1"/>
</dbReference>
<keyword evidence="12" id="KW-1185">Reference proteome</keyword>
<keyword evidence="5 8" id="KW-0808">Transferase</keyword>
<dbReference type="PIRSF" id="PIRSF001438">
    <property type="entry name" value="4pyrrol_synth_OHMeBilane_synth"/>
    <property type="match status" value="1"/>
</dbReference>
<evidence type="ECO:0000313" key="11">
    <source>
        <dbReference type="EMBL" id="MCB6182773.1"/>
    </source>
</evidence>
<dbReference type="Gene3D" id="3.40.190.10">
    <property type="entry name" value="Periplasmic binding protein-like II"/>
    <property type="match status" value="2"/>
</dbReference>
<evidence type="ECO:0000256" key="3">
    <source>
        <dbReference type="ARBA" id="ARBA00005638"/>
    </source>
</evidence>
<dbReference type="SUPFAM" id="SSF53850">
    <property type="entry name" value="Periplasmic binding protein-like II"/>
    <property type="match status" value="1"/>
</dbReference>
<dbReference type="InterPro" id="IPR000860">
    <property type="entry name" value="HemC"/>
</dbReference>
<comment type="similarity">
    <text evidence="3 8">Belongs to the HMBS family.</text>
</comment>
<comment type="caution">
    <text evidence="11">The sequence shown here is derived from an EMBL/GenBank/DDBJ whole genome shotgun (WGS) entry which is preliminary data.</text>
</comment>
<comment type="catalytic activity">
    <reaction evidence="7 8">
        <text>4 porphobilinogen + H2O = hydroxymethylbilane + 4 NH4(+)</text>
        <dbReference type="Rhea" id="RHEA:13185"/>
        <dbReference type="ChEBI" id="CHEBI:15377"/>
        <dbReference type="ChEBI" id="CHEBI:28938"/>
        <dbReference type="ChEBI" id="CHEBI:57845"/>
        <dbReference type="ChEBI" id="CHEBI:58126"/>
        <dbReference type="EC" id="2.5.1.61"/>
    </reaction>
</comment>
<reference evidence="11" key="1">
    <citation type="submission" date="2021-10" db="EMBL/GenBank/DDBJ databases">
        <title>The complete genome sequence of Leeia sp. TBRC 13508.</title>
        <authorList>
            <person name="Charoenyingcharoen P."/>
            <person name="Yukphan P."/>
        </authorList>
    </citation>
    <scope>NUCLEOTIDE SEQUENCE</scope>
    <source>
        <strain evidence="11">TBRC 13508</strain>
    </source>
</reference>
<proteinExistence type="inferred from homology"/>
<comment type="pathway">
    <text evidence="2">Porphyrin-containing compound metabolism; protoporphyrin-IX biosynthesis; coproporphyrinogen-III from 5-aminolevulinate: step 2/4.</text>
</comment>
<dbReference type="Proteomes" id="UP001165395">
    <property type="component" value="Unassembled WGS sequence"/>
</dbReference>
<organism evidence="11 12">
    <name type="scientific">Leeia speluncae</name>
    <dbReference type="NCBI Taxonomy" id="2884804"/>
    <lineage>
        <taxon>Bacteria</taxon>
        <taxon>Pseudomonadati</taxon>
        <taxon>Pseudomonadota</taxon>
        <taxon>Betaproteobacteria</taxon>
        <taxon>Neisseriales</taxon>
        <taxon>Leeiaceae</taxon>
        <taxon>Leeia</taxon>
    </lineage>
</organism>
<dbReference type="NCBIfam" id="TIGR00212">
    <property type="entry name" value="hemC"/>
    <property type="match status" value="1"/>
</dbReference>
<comment type="subunit">
    <text evidence="4 8">Monomer.</text>
</comment>
<evidence type="ECO:0000313" key="12">
    <source>
        <dbReference type="Proteomes" id="UP001165395"/>
    </source>
</evidence>
<dbReference type="CDD" id="cd13646">
    <property type="entry name" value="PBP2_EcHMBS_like"/>
    <property type="match status" value="1"/>
</dbReference>
<dbReference type="PRINTS" id="PR00151">
    <property type="entry name" value="PORPHBDMNASE"/>
</dbReference>
<evidence type="ECO:0000259" key="10">
    <source>
        <dbReference type="Pfam" id="PF03900"/>
    </source>
</evidence>
<dbReference type="InterPro" id="IPR022417">
    <property type="entry name" value="Porphobilin_deaminase_N"/>
</dbReference>